<dbReference type="HOGENOM" id="CLU_590353_0_0_9"/>
<dbReference type="BioCyc" id="RHOM585394:G1H02-550-MONOMER"/>
<dbReference type="KEGG" id="rho:RHOM_02710"/>
<organism evidence="3 4">
    <name type="scientific">Roseburia hominis (strain DSM 16839 / JCM 17582 / NCIMB 14029 / A2-183)</name>
    <dbReference type="NCBI Taxonomy" id="585394"/>
    <lineage>
        <taxon>Bacteria</taxon>
        <taxon>Bacillati</taxon>
        <taxon>Bacillota</taxon>
        <taxon>Clostridia</taxon>
        <taxon>Lachnospirales</taxon>
        <taxon>Lachnospiraceae</taxon>
        <taxon>Roseburia</taxon>
    </lineage>
</organism>
<gene>
    <name evidence="3" type="ordered locus">RHOM_02710</name>
</gene>
<dbReference type="eggNOG" id="ENOG502ZQE9">
    <property type="taxonomic scope" value="Bacteria"/>
</dbReference>
<feature type="coiled-coil region" evidence="1">
    <location>
        <begin position="176"/>
        <end position="203"/>
    </location>
</feature>
<feature type="transmembrane region" description="Helical" evidence="2">
    <location>
        <begin position="224"/>
        <end position="243"/>
    </location>
</feature>
<dbReference type="AlphaFoldDB" id="G2T020"/>
<reference evidence="3 4" key="1">
    <citation type="journal article" date="2015" name="Genome Announc.">
        <title>Complete genome sequence of the human gut symbiont Roseburia hominis.</title>
        <authorList>
            <person name="Travis A.J."/>
            <person name="Kelly D."/>
            <person name="Flint H.J."/>
            <person name="Aminov R.I."/>
        </authorList>
    </citation>
    <scope>NUCLEOTIDE SEQUENCE [LARGE SCALE GENOMIC DNA]</scope>
    <source>
        <strain evidence="4">DSM 16839 / JCM 17582 / NCIMB 14029 / A2-183</strain>
    </source>
</reference>
<keyword evidence="2" id="KW-0812">Transmembrane</keyword>
<keyword evidence="1" id="KW-0175">Coiled coil</keyword>
<dbReference type="EMBL" id="CP003040">
    <property type="protein sequence ID" value="AEN95664.1"/>
    <property type="molecule type" value="Genomic_DNA"/>
</dbReference>
<feature type="transmembrane region" description="Helical" evidence="2">
    <location>
        <begin position="360"/>
        <end position="379"/>
    </location>
</feature>
<dbReference type="Proteomes" id="UP000008178">
    <property type="component" value="Chromosome"/>
</dbReference>
<feature type="transmembrane region" description="Helical" evidence="2">
    <location>
        <begin position="435"/>
        <end position="456"/>
    </location>
</feature>
<protein>
    <submittedName>
        <fullName evidence="3">Uncharacterized protein</fullName>
    </submittedName>
</protein>
<evidence type="ECO:0000256" key="1">
    <source>
        <dbReference type="SAM" id="Coils"/>
    </source>
</evidence>
<name>G2T020_ROSHA</name>
<accession>G2T020</accession>
<dbReference type="OrthoDB" id="2077373at2"/>
<keyword evidence="4" id="KW-1185">Reference proteome</keyword>
<proteinExistence type="predicted"/>
<keyword evidence="2" id="KW-0472">Membrane</keyword>
<dbReference type="GeneID" id="93722397"/>
<evidence type="ECO:0000313" key="3">
    <source>
        <dbReference type="EMBL" id="AEN95664.1"/>
    </source>
</evidence>
<dbReference type="STRING" id="585394.RHOM_02710"/>
<sequence>MLKYEIVSILRNKAAYIFLLVVLLFGLKATVELQRSITSSQDTNYIKRELQYELVMHRQLLESELATARRDAGDAERRKFNTNAIQFRKWRIEELQELIALLEVGGTESQQFQKEYKAYGVICSIVSYQMFVYPERGCSPVEVRCADMFQKWGRQLGLYDLPFDISSMTANPYVSSELMEASVAAYENNMSRLEHLLNDYDKKSLGLDSGSPYAFLEILFCENAYVPTILDICILLFSFGYIMEGKNDHRYEFMTVQPCSEWKKYRHYVTSFFLAAGVVCVIGIGVWFLYWGMRYGFNGIDSHMFVDAKTYKGFYSYEHLEDYSYEGLARMYADYKYTDGGRGVMLYTTYPLGSLPLYRFLLYMCILAVLKVLFFAMLGSGIRVLIQHSQGGTFVVAAATVLTGYSQLTGWGKPYNPFAIGSCWNVTLGSERITWLYAVLELTFSCILIMIITCTVSGKKDRI</sequence>
<keyword evidence="2" id="KW-1133">Transmembrane helix</keyword>
<evidence type="ECO:0000313" key="4">
    <source>
        <dbReference type="Proteomes" id="UP000008178"/>
    </source>
</evidence>
<evidence type="ECO:0000256" key="2">
    <source>
        <dbReference type="SAM" id="Phobius"/>
    </source>
</evidence>
<dbReference type="RefSeq" id="WP_014078709.1">
    <property type="nucleotide sequence ID" value="NC_015977.1"/>
</dbReference>
<feature type="transmembrane region" description="Helical" evidence="2">
    <location>
        <begin position="272"/>
        <end position="293"/>
    </location>
</feature>
<feature type="transmembrane region" description="Helical" evidence="2">
    <location>
        <begin position="391"/>
        <end position="408"/>
    </location>
</feature>